<dbReference type="InterPro" id="IPR003661">
    <property type="entry name" value="HisK_dim/P_dom"/>
</dbReference>
<dbReference type="Gene3D" id="3.30.450.20">
    <property type="entry name" value="PAS domain"/>
    <property type="match status" value="2"/>
</dbReference>
<dbReference type="SUPFAM" id="SSF55785">
    <property type="entry name" value="PYP-like sensor domain (PAS domain)"/>
    <property type="match status" value="2"/>
</dbReference>
<dbReference type="Pfam" id="PF00989">
    <property type="entry name" value="PAS"/>
    <property type="match status" value="1"/>
</dbReference>
<dbReference type="CDD" id="cd00130">
    <property type="entry name" value="PAS"/>
    <property type="match status" value="1"/>
</dbReference>
<dbReference type="EC" id="2.7.13.3" evidence="2"/>
<dbReference type="Gene3D" id="3.30.565.10">
    <property type="entry name" value="Histidine kinase-like ATPase, C-terminal domain"/>
    <property type="match status" value="1"/>
</dbReference>
<evidence type="ECO:0000259" key="7">
    <source>
        <dbReference type="PROSITE" id="PS50109"/>
    </source>
</evidence>
<keyword evidence="4" id="KW-0808">Transferase</keyword>
<dbReference type="SMART" id="SM00387">
    <property type="entry name" value="HATPase_c"/>
    <property type="match status" value="1"/>
</dbReference>
<evidence type="ECO:0000313" key="10">
    <source>
        <dbReference type="Proteomes" id="UP001321492"/>
    </source>
</evidence>
<dbReference type="PANTHER" id="PTHR43047">
    <property type="entry name" value="TWO-COMPONENT HISTIDINE PROTEIN KINASE"/>
    <property type="match status" value="1"/>
</dbReference>
<evidence type="ECO:0000256" key="2">
    <source>
        <dbReference type="ARBA" id="ARBA00012438"/>
    </source>
</evidence>
<dbReference type="InterPro" id="IPR005467">
    <property type="entry name" value="His_kinase_dom"/>
</dbReference>
<feature type="region of interest" description="Disordered" evidence="6">
    <location>
        <begin position="345"/>
        <end position="385"/>
    </location>
</feature>
<dbReference type="InterPro" id="IPR035965">
    <property type="entry name" value="PAS-like_dom_sf"/>
</dbReference>
<sequence>MTPSAPDLREDLAALRQDASLASFLTPQAATVLWSPEGRALWASDAAAPFVARVMAAPERSFVRERIAKLAAGLAPFTGLRLERLRIAAGTRVDLLTCACRLVHLRAGGLALMTSIVGGQPKDWASTSSAPIAVPTPAAGDAASPALDPAEAVRALAARRATVRFLWEMDAEGVFTRVSPELADVVGREPAGIIGYKWEDIEGDFAFDPEGAVERALAKRDTWSGRTVLWRIGETRLRVPVELAAIPLHDRDRRFTGFRGFGLCRLDSLTEEPVEDGEEGEPQAGVDILTPISAESAPDAAAGVTDVPAPEPRSYAATDIAEPTLAGPGEAGIGEIGAEEGVTPLQTGARPVQPPDEARDAAAAPADRASRAEPPPSGPFPPVRGAVAATLGAPKVVPLRVVEVRGEAPGPERGRTPAGPDAARPPASGVGDGRPELSSSERNAFREIARALGARLADEESRPRAAEAVDAPQRTEAAPVAEPVVIPFAPPFVPAAPPASNDTGGQRPSGDAFASLADRLPIGILISRDGTPVYANRTLLDLLGFVDLAALAAAGGLDALFEGGAISAEQAPVVLRAADGETIPVEARLAAIDWQGSAATLMCFRRALGAAEQQDALSLHRALEAQIARSRELTEILDTATDGVIVLDERGRIVSLNRSAEALFGYDEKEVAGEAFTLLLAPESHAVAFDYLEGLKAGGVASVLNDGREVTGRVRQGGKCPLTMTIGRIGDASARKFCAVLRDMTAAKKAEAELLAAKKAAEEASAQKSDFLAKMSHEIRTPLNAIIGFAEVMLEERFGPLANERYKEYLADIHASGGHVISLVNDLLDLAKIEAGRMDLSFTSVNLNEIVSNCVALMQPQANRDRIVLRTSLAAKLPPVVADERSMRQIVLNVLSNAVKFTDAGGQVIVSTALTDRGEVALRIRDTGIGMTDKEVEAALEPFRQLATARRPGGTGLGLPLTKALVEANRGSLVITSAKREGTLVEIVLPPTRVLAE</sequence>
<dbReference type="Pfam" id="PF00512">
    <property type="entry name" value="HisKA"/>
    <property type="match status" value="1"/>
</dbReference>
<comment type="caution">
    <text evidence="9">The sequence shown here is derived from an EMBL/GenBank/DDBJ whole genome shotgun (WGS) entry which is preliminary data.</text>
</comment>
<feature type="compositionally biased region" description="Basic and acidic residues" evidence="6">
    <location>
        <begin position="456"/>
        <end position="467"/>
    </location>
</feature>
<feature type="domain" description="Histidine kinase" evidence="7">
    <location>
        <begin position="774"/>
        <end position="993"/>
    </location>
</feature>
<dbReference type="InterPro" id="IPR036890">
    <property type="entry name" value="HATPase_C_sf"/>
</dbReference>
<feature type="compositionally biased region" description="Pro residues" evidence="6">
    <location>
        <begin position="373"/>
        <end position="382"/>
    </location>
</feature>
<keyword evidence="10" id="KW-1185">Reference proteome</keyword>
<organism evidence="9 10">
    <name type="scientific">Chelatococcus albus</name>
    <dbReference type="NCBI Taxonomy" id="3047466"/>
    <lineage>
        <taxon>Bacteria</taxon>
        <taxon>Pseudomonadati</taxon>
        <taxon>Pseudomonadota</taxon>
        <taxon>Alphaproteobacteria</taxon>
        <taxon>Hyphomicrobiales</taxon>
        <taxon>Chelatococcaceae</taxon>
        <taxon>Chelatococcus</taxon>
    </lineage>
</organism>
<dbReference type="InterPro" id="IPR013767">
    <property type="entry name" value="PAS_fold"/>
</dbReference>
<dbReference type="InterPro" id="IPR004358">
    <property type="entry name" value="Sig_transdc_His_kin-like_C"/>
</dbReference>
<dbReference type="InterPro" id="IPR036097">
    <property type="entry name" value="HisK_dim/P_sf"/>
</dbReference>
<evidence type="ECO:0000256" key="5">
    <source>
        <dbReference type="ARBA" id="ARBA00022777"/>
    </source>
</evidence>
<comment type="catalytic activity">
    <reaction evidence="1">
        <text>ATP + protein L-histidine = ADP + protein N-phospho-L-histidine.</text>
        <dbReference type="EC" id="2.7.13.3"/>
    </reaction>
</comment>
<dbReference type="InterPro" id="IPR000014">
    <property type="entry name" value="PAS"/>
</dbReference>
<evidence type="ECO:0000256" key="6">
    <source>
        <dbReference type="SAM" id="MobiDB-lite"/>
    </source>
</evidence>
<feature type="compositionally biased region" description="Basic and acidic residues" evidence="6">
    <location>
        <begin position="406"/>
        <end position="415"/>
    </location>
</feature>
<evidence type="ECO:0000256" key="4">
    <source>
        <dbReference type="ARBA" id="ARBA00022679"/>
    </source>
</evidence>
<dbReference type="SMART" id="SM00388">
    <property type="entry name" value="HisKA"/>
    <property type="match status" value="1"/>
</dbReference>
<evidence type="ECO:0000256" key="3">
    <source>
        <dbReference type="ARBA" id="ARBA00022553"/>
    </source>
</evidence>
<dbReference type="EMBL" id="JASJEV010000003">
    <property type="protein sequence ID" value="MDJ1157946.1"/>
    <property type="molecule type" value="Genomic_DNA"/>
</dbReference>
<dbReference type="SUPFAM" id="SSF47384">
    <property type="entry name" value="Homodimeric domain of signal transducing histidine kinase"/>
    <property type="match status" value="1"/>
</dbReference>
<keyword evidence="5" id="KW-0418">Kinase</keyword>
<feature type="region of interest" description="Disordered" evidence="6">
    <location>
        <begin position="406"/>
        <end position="442"/>
    </location>
</feature>
<dbReference type="CDD" id="cd00082">
    <property type="entry name" value="HisKA"/>
    <property type="match status" value="1"/>
</dbReference>
<dbReference type="RefSeq" id="WP_283740089.1">
    <property type="nucleotide sequence ID" value="NZ_JASJEV010000003.1"/>
</dbReference>
<dbReference type="PROSITE" id="PS50109">
    <property type="entry name" value="HIS_KIN"/>
    <property type="match status" value="1"/>
</dbReference>
<dbReference type="InterPro" id="IPR003594">
    <property type="entry name" value="HATPase_dom"/>
</dbReference>
<evidence type="ECO:0000256" key="1">
    <source>
        <dbReference type="ARBA" id="ARBA00000085"/>
    </source>
</evidence>
<dbReference type="SMART" id="SM00091">
    <property type="entry name" value="PAS"/>
    <property type="match status" value="3"/>
</dbReference>
<reference evidence="9 10" key="1">
    <citation type="submission" date="2023-05" db="EMBL/GenBank/DDBJ databases">
        <title>Chelatococcus sp. nov., a moderately thermophilic bacterium isolated from hot spring microbial mat.</title>
        <authorList>
            <person name="Hu C.-J."/>
            <person name="Li W.-J."/>
        </authorList>
    </citation>
    <scope>NUCLEOTIDE SEQUENCE [LARGE SCALE GENOMIC DNA]</scope>
    <source>
        <strain evidence="9 10">SYSU G07232</strain>
    </source>
</reference>
<dbReference type="Pfam" id="PF02518">
    <property type="entry name" value="HATPase_c"/>
    <property type="match status" value="1"/>
</dbReference>
<evidence type="ECO:0000259" key="8">
    <source>
        <dbReference type="PROSITE" id="PS50112"/>
    </source>
</evidence>
<dbReference type="SUPFAM" id="SSF55874">
    <property type="entry name" value="ATPase domain of HSP90 chaperone/DNA topoisomerase II/histidine kinase"/>
    <property type="match status" value="1"/>
</dbReference>
<accession>A0ABT7AH28</accession>
<dbReference type="NCBIfam" id="TIGR00229">
    <property type="entry name" value="sensory_box"/>
    <property type="match status" value="1"/>
</dbReference>
<feature type="domain" description="PAS" evidence="8">
    <location>
        <begin position="629"/>
        <end position="699"/>
    </location>
</feature>
<dbReference type="PANTHER" id="PTHR43047:SF72">
    <property type="entry name" value="OSMOSENSING HISTIDINE PROTEIN KINASE SLN1"/>
    <property type="match status" value="1"/>
</dbReference>
<dbReference type="Gene3D" id="1.10.287.130">
    <property type="match status" value="1"/>
</dbReference>
<dbReference type="PROSITE" id="PS50112">
    <property type="entry name" value="PAS"/>
    <property type="match status" value="1"/>
</dbReference>
<feature type="region of interest" description="Disordered" evidence="6">
    <location>
        <begin position="455"/>
        <end position="476"/>
    </location>
</feature>
<name>A0ABT7AH28_9HYPH</name>
<dbReference type="Pfam" id="PF13426">
    <property type="entry name" value="PAS_9"/>
    <property type="match status" value="2"/>
</dbReference>
<keyword evidence="3" id="KW-0597">Phosphoprotein</keyword>
<protein>
    <recommendedName>
        <fullName evidence="2">histidine kinase</fullName>
        <ecNumber evidence="2">2.7.13.3</ecNumber>
    </recommendedName>
</protein>
<gene>
    <name evidence="9" type="ORF">QNA08_06825</name>
</gene>
<evidence type="ECO:0000313" key="9">
    <source>
        <dbReference type="EMBL" id="MDJ1157946.1"/>
    </source>
</evidence>
<proteinExistence type="predicted"/>
<dbReference type="Proteomes" id="UP001321492">
    <property type="component" value="Unassembled WGS sequence"/>
</dbReference>
<dbReference type="PRINTS" id="PR00344">
    <property type="entry name" value="BCTRLSENSOR"/>
</dbReference>